<dbReference type="Pfam" id="PF01636">
    <property type="entry name" value="APH"/>
    <property type="match status" value="1"/>
</dbReference>
<evidence type="ECO:0000313" key="3">
    <source>
        <dbReference type="Proteomes" id="UP000194003"/>
    </source>
</evidence>
<feature type="domain" description="Aminoglycoside phosphotransferase" evidence="1">
    <location>
        <begin position="191"/>
        <end position="393"/>
    </location>
</feature>
<dbReference type="InterPro" id="IPR002575">
    <property type="entry name" value="Aminoglycoside_PTrfase"/>
</dbReference>
<dbReference type="SUPFAM" id="SSF56112">
    <property type="entry name" value="Protein kinase-like (PK-like)"/>
    <property type="match status" value="1"/>
</dbReference>
<dbReference type="OrthoDB" id="9814110at2"/>
<evidence type="ECO:0000313" key="2">
    <source>
        <dbReference type="EMBL" id="OSM04904.1"/>
    </source>
</evidence>
<dbReference type="RefSeq" id="WP_085441552.1">
    <property type="nucleotide sequence ID" value="NZ_LVJN01000018.1"/>
</dbReference>
<dbReference type="InterPro" id="IPR011009">
    <property type="entry name" value="Kinase-like_dom_sf"/>
</dbReference>
<sequence>MSRLIVYDDTLPVSEAVRSLTGLEHYADLIHRKQRLAERVAQLAANTRGALFTHMRNRADLRALRERLRQEEQIDRVLYWPASLFPSDLDEAGVMLNKLRYADQFYLFGPDPGGACSLADMDVALFQTFCARGLADGDPAFLADRRGVIFTPLENIGQFLDLSDLTACTQLLTRNFDVRFFNGITHNEYEVVKSSSDRDKMRREHDYYGLLPPQMQPFFVQPYDFQEQGERASYRMERLLIPDLAIQWIHQALAPSDLEPLLARVFRFIDLRARKSVPPAQWQAEVEEKYVAKLDERIAAFKRLPLFERVEALLVNATDYTGLDAIVARYHQLYAQLSARRKPGDLVIGHGDLCFSNMLYDKHTQLLRLIDPRGATSEADLYADPYYDVAKLSHSVLGRYDFINQGLFDLRLESGLTLSLTLPIEPDAQVAELFEAYLTRSGFDLTVTRLYEASLFLSMIPLHADVAEKPLGFILNAAAILDWVEQRAAAR</sequence>
<dbReference type="AlphaFoldDB" id="A0A1Y2K5E0"/>
<proteinExistence type="predicted"/>
<dbReference type="Gene3D" id="3.90.1200.10">
    <property type="match status" value="1"/>
</dbReference>
<reference evidence="2 3" key="1">
    <citation type="journal article" date="2016" name="BMC Genomics">
        <title>Combined genomic and structural analyses of a cultured magnetotactic bacterium reveals its niche adaptation to a dynamic environment.</title>
        <authorList>
            <person name="Araujo A.C."/>
            <person name="Morillo V."/>
            <person name="Cypriano J."/>
            <person name="Teixeira L.C."/>
            <person name="Leao P."/>
            <person name="Lyra S."/>
            <person name="Almeida L.G."/>
            <person name="Bazylinski D.A."/>
            <person name="Vasconcellos A.T."/>
            <person name="Abreu F."/>
            <person name="Lins U."/>
        </authorList>
    </citation>
    <scope>NUCLEOTIDE SEQUENCE [LARGE SCALE GENOMIC DNA]</scope>
    <source>
        <strain evidence="2 3">IT-1</strain>
    </source>
</reference>
<comment type="caution">
    <text evidence="2">The sequence shown here is derived from an EMBL/GenBank/DDBJ whole genome shotgun (WGS) entry which is preliminary data.</text>
</comment>
<accession>A0A1Y2K5E0</accession>
<name>A0A1Y2K5E0_9PROT</name>
<gene>
    <name evidence="2" type="ORF">MAIT1_03012</name>
</gene>
<dbReference type="Proteomes" id="UP000194003">
    <property type="component" value="Unassembled WGS sequence"/>
</dbReference>
<dbReference type="STRING" id="1434232.MAIT1_03012"/>
<organism evidence="2 3">
    <name type="scientific">Magnetofaba australis IT-1</name>
    <dbReference type="NCBI Taxonomy" id="1434232"/>
    <lineage>
        <taxon>Bacteria</taxon>
        <taxon>Pseudomonadati</taxon>
        <taxon>Pseudomonadota</taxon>
        <taxon>Magnetococcia</taxon>
        <taxon>Magnetococcales</taxon>
        <taxon>Magnetococcaceae</taxon>
        <taxon>Magnetofaba</taxon>
    </lineage>
</organism>
<evidence type="ECO:0000259" key="1">
    <source>
        <dbReference type="Pfam" id="PF01636"/>
    </source>
</evidence>
<protein>
    <recommendedName>
        <fullName evidence="1">Aminoglycoside phosphotransferase domain-containing protein</fullName>
    </recommendedName>
</protein>
<keyword evidence="3" id="KW-1185">Reference proteome</keyword>
<dbReference type="EMBL" id="LVJN01000018">
    <property type="protein sequence ID" value="OSM04904.1"/>
    <property type="molecule type" value="Genomic_DNA"/>
</dbReference>